<feature type="region of interest" description="Disordered" evidence="1">
    <location>
        <begin position="660"/>
        <end position="690"/>
    </location>
</feature>
<reference evidence="2 3" key="1">
    <citation type="submission" date="2023-02" db="EMBL/GenBank/DDBJ databases">
        <title>LHISI_Scaffold_Assembly.</title>
        <authorList>
            <person name="Stuart O.P."/>
            <person name="Cleave R."/>
            <person name="Magrath M.J.L."/>
            <person name="Mikheyev A.S."/>
        </authorList>
    </citation>
    <scope>NUCLEOTIDE SEQUENCE [LARGE SCALE GENOMIC DNA]</scope>
    <source>
        <strain evidence="2">Daus_M_001</strain>
        <tissue evidence="2">Leg muscle</tissue>
    </source>
</reference>
<proteinExistence type="predicted"/>
<evidence type="ECO:0000256" key="1">
    <source>
        <dbReference type="SAM" id="MobiDB-lite"/>
    </source>
</evidence>
<name>A0ABQ9HGP4_9NEOP</name>
<dbReference type="Proteomes" id="UP001159363">
    <property type="component" value="Chromosome 4"/>
</dbReference>
<evidence type="ECO:0000313" key="2">
    <source>
        <dbReference type="EMBL" id="KAJ8883445.1"/>
    </source>
</evidence>
<sequence length="690" mass="77379">MLATMRGRALVTCDKYYADIMAVPVHTIAAPLAQPYTRNSNGLATRLGKQIYKRRSQTCETVIVNNFPSQKQERVFYCHIEYVTEFQCLRRSRVLGIRRSCPLTVAEEVIGSATRAMPGGLGRGPNYTQGRWIVIAVLRGSPCDVGTAFQLDWTEIGFRFEDVLHGFEIDGGLQNIRYKYPDKLKVTPDTRGRLKKGDYGAGMYGRRSERKPADMRHREGTVLPGPMLSTRLSRCPWTIKSHSCTIATSSAECFVEALKLWHRCTTRPSPRRTGFDSRRGRSRIFACVIHAGRCCWSAGFLGDILFPPPLHSNALHSHLFSHSPAFNTLMLRAAQISPLDKRIASSGSYGQKKKSSSGAVLFEHRPLIVPPCGNSGHNLEVILCVICQCVINSSLLSKVDQGSGSRKPRAEPPYVKQVIVRMSIYGAMSSGNFGTCSLAHPDMQQQLWGKELDDYSTFTLTSNFYEALLKFYFQDVSPPYQKQSLTKSIKSHQRDNAVHDKVSTSEITLRTKSLLRSAHILTGTLSDMRPVKSVHAEKQPLRRRISGRNPRCSAVQTELPYRGWGVILNFRRTMSVTSLCVIASLWLSSLSATDRTRPRPPSPGNKGQTRERAYEINKADTYIRTRLTMPPFEHQVEGTLIAISWQPTRVKRGEYGALPECKSEVNGRSPRKPADKRESNQAHLGGRRVF</sequence>
<dbReference type="EMBL" id="JARBHB010000005">
    <property type="protein sequence ID" value="KAJ8883445.1"/>
    <property type="molecule type" value="Genomic_DNA"/>
</dbReference>
<accession>A0ABQ9HGP4</accession>
<evidence type="ECO:0000313" key="3">
    <source>
        <dbReference type="Proteomes" id="UP001159363"/>
    </source>
</evidence>
<feature type="region of interest" description="Disordered" evidence="1">
    <location>
        <begin position="592"/>
        <end position="612"/>
    </location>
</feature>
<gene>
    <name evidence="2" type="ORF">PR048_015288</name>
</gene>
<organism evidence="2 3">
    <name type="scientific">Dryococelus australis</name>
    <dbReference type="NCBI Taxonomy" id="614101"/>
    <lineage>
        <taxon>Eukaryota</taxon>
        <taxon>Metazoa</taxon>
        <taxon>Ecdysozoa</taxon>
        <taxon>Arthropoda</taxon>
        <taxon>Hexapoda</taxon>
        <taxon>Insecta</taxon>
        <taxon>Pterygota</taxon>
        <taxon>Neoptera</taxon>
        <taxon>Polyneoptera</taxon>
        <taxon>Phasmatodea</taxon>
        <taxon>Verophasmatodea</taxon>
        <taxon>Anareolatae</taxon>
        <taxon>Phasmatidae</taxon>
        <taxon>Eurycanthinae</taxon>
        <taxon>Dryococelus</taxon>
    </lineage>
</organism>
<keyword evidence="3" id="KW-1185">Reference proteome</keyword>
<comment type="caution">
    <text evidence="2">The sequence shown here is derived from an EMBL/GenBank/DDBJ whole genome shotgun (WGS) entry which is preliminary data.</text>
</comment>
<protein>
    <submittedName>
        <fullName evidence="2">Uncharacterized protein</fullName>
    </submittedName>
</protein>